<accession>A0A4S8ML64</accession>
<dbReference type="OrthoDB" id="3236720at2759"/>
<keyword evidence="3" id="KW-1185">Reference proteome</keyword>
<dbReference type="Proteomes" id="UP000297245">
    <property type="component" value="Unassembled WGS sequence"/>
</dbReference>
<evidence type="ECO:0000313" key="2">
    <source>
        <dbReference type="EMBL" id="THV03239.1"/>
    </source>
</evidence>
<dbReference type="AlphaFoldDB" id="A0A4S8ML64"/>
<protein>
    <submittedName>
        <fullName evidence="2">Uncharacterized protein</fullName>
    </submittedName>
</protein>
<evidence type="ECO:0000256" key="1">
    <source>
        <dbReference type="SAM" id="MobiDB-lite"/>
    </source>
</evidence>
<organism evidence="2 3">
    <name type="scientific">Dendrothele bispora (strain CBS 962.96)</name>
    <dbReference type="NCBI Taxonomy" id="1314807"/>
    <lineage>
        <taxon>Eukaryota</taxon>
        <taxon>Fungi</taxon>
        <taxon>Dikarya</taxon>
        <taxon>Basidiomycota</taxon>
        <taxon>Agaricomycotina</taxon>
        <taxon>Agaricomycetes</taxon>
        <taxon>Agaricomycetidae</taxon>
        <taxon>Agaricales</taxon>
        <taxon>Agaricales incertae sedis</taxon>
        <taxon>Dendrothele</taxon>
    </lineage>
</organism>
<dbReference type="EMBL" id="ML179069">
    <property type="protein sequence ID" value="THV03239.1"/>
    <property type="molecule type" value="Genomic_DNA"/>
</dbReference>
<name>A0A4S8ML64_DENBC</name>
<sequence length="157" mass="17158">MSGFDNFRGSGNFDGSKNAQVIVVQEQQTVCQRQDIEIIQQKLVIIQEMAKRIVTELVCEVETQTIVIEQLRSGIVAFQKDIQRQTVKQVGFDQNIAGLSSKLVNSDGSLNTDNLNFKGSDVGNATVVPSGDNWNDATSPESVQKALDAAQNVQNSE</sequence>
<feature type="region of interest" description="Disordered" evidence="1">
    <location>
        <begin position="131"/>
        <end position="157"/>
    </location>
</feature>
<reference evidence="2 3" key="1">
    <citation type="journal article" date="2019" name="Nat. Ecol. Evol.">
        <title>Megaphylogeny resolves global patterns of mushroom evolution.</title>
        <authorList>
            <person name="Varga T."/>
            <person name="Krizsan K."/>
            <person name="Foldi C."/>
            <person name="Dima B."/>
            <person name="Sanchez-Garcia M."/>
            <person name="Sanchez-Ramirez S."/>
            <person name="Szollosi G.J."/>
            <person name="Szarkandi J.G."/>
            <person name="Papp V."/>
            <person name="Albert L."/>
            <person name="Andreopoulos W."/>
            <person name="Angelini C."/>
            <person name="Antonin V."/>
            <person name="Barry K.W."/>
            <person name="Bougher N.L."/>
            <person name="Buchanan P."/>
            <person name="Buyck B."/>
            <person name="Bense V."/>
            <person name="Catcheside P."/>
            <person name="Chovatia M."/>
            <person name="Cooper J."/>
            <person name="Damon W."/>
            <person name="Desjardin D."/>
            <person name="Finy P."/>
            <person name="Geml J."/>
            <person name="Haridas S."/>
            <person name="Hughes K."/>
            <person name="Justo A."/>
            <person name="Karasinski D."/>
            <person name="Kautmanova I."/>
            <person name="Kiss B."/>
            <person name="Kocsube S."/>
            <person name="Kotiranta H."/>
            <person name="LaButti K.M."/>
            <person name="Lechner B.E."/>
            <person name="Liimatainen K."/>
            <person name="Lipzen A."/>
            <person name="Lukacs Z."/>
            <person name="Mihaltcheva S."/>
            <person name="Morgado L.N."/>
            <person name="Niskanen T."/>
            <person name="Noordeloos M.E."/>
            <person name="Ohm R.A."/>
            <person name="Ortiz-Santana B."/>
            <person name="Ovrebo C."/>
            <person name="Racz N."/>
            <person name="Riley R."/>
            <person name="Savchenko A."/>
            <person name="Shiryaev A."/>
            <person name="Soop K."/>
            <person name="Spirin V."/>
            <person name="Szebenyi C."/>
            <person name="Tomsovsky M."/>
            <person name="Tulloss R.E."/>
            <person name="Uehling J."/>
            <person name="Grigoriev I.V."/>
            <person name="Vagvolgyi C."/>
            <person name="Papp T."/>
            <person name="Martin F.M."/>
            <person name="Miettinen O."/>
            <person name="Hibbett D.S."/>
            <person name="Nagy L.G."/>
        </authorList>
    </citation>
    <scope>NUCLEOTIDE SEQUENCE [LARGE SCALE GENOMIC DNA]</scope>
    <source>
        <strain evidence="2 3">CBS 962.96</strain>
    </source>
</reference>
<evidence type="ECO:0000313" key="3">
    <source>
        <dbReference type="Proteomes" id="UP000297245"/>
    </source>
</evidence>
<feature type="compositionally biased region" description="Polar residues" evidence="1">
    <location>
        <begin position="132"/>
        <end position="142"/>
    </location>
</feature>
<gene>
    <name evidence="2" type="ORF">K435DRAFT_817395</name>
</gene>
<proteinExistence type="predicted"/>